<keyword evidence="3" id="KW-1185">Reference proteome</keyword>
<organism evidence="2 3">
    <name type="scientific">Nocardioides aquiterrae</name>
    <dbReference type="NCBI Taxonomy" id="203799"/>
    <lineage>
        <taxon>Bacteria</taxon>
        <taxon>Bacillati</taxon>
        <taxon>Actinomycetota</taxon>
        <taxon>Actinomycetes</taxon>
        <taxon>Propionibacteriales</taxon>
        <taxon>Nocardioidaceae</taxon>
        <taxon>Nocardioides</taxon>
    </lineage>
</organism>
<gene>
    <name evidence="2" type="ORF">GCM10009606_44730</name>
</gene>
<evidence type="ECO:0000313" key="3">
    <source>
        <dbReference type="Proteomes" id="UP001499979"/>
    </source>
</evidence>
<comment type="caution">
    <text evidence="2">The sequence shown here is derived from an EMBL/GenBank/DDBJ whole genome shotgun (WGS) entry which is preliminary data.</text>
</comment>
<protein>
    <submittedName>
        <fullName evidence="2">Uncharacterized protein</fullName>
    </submittedName>
</protein>
<name>A0ABN1UPK9_9ACTN</name>
<accession>A0ABN1UPK9</accession>
<dbReference type="Proteomes" id="UP001499979">
    <property type="component" value="Unassembled WGS sequence"/>
</dbReference>
<feature type="coiled-coil region" evidence="1">
    <location>
        <begin position="23"/>
        <end position="50"/>
    </location>
</feature>
<evidence type="ECO:0000313" key="2">
    <source>
        <dbReference type="EMBL" id="GAA1161793.1"/>
    </source>
</evidence>
<proteinExistence type="predicted"/>
<dbReference type="RefSeq" id="WP_343910407.1">
    <property type="nucleotide sequence ID" value="NZ_BAAAJE010000030.1"/>
</dbReference>
<evidence type="ECO:0000256" key="1">
    <source>
        <dbReference type="SAM" id="Coils"/>
    </source>
</evidence>
<dbReference type="EMBL" id="BAAAJE010000030">
    <property type="protein sequence ID" value="GAA1161793.1"/>
    <property type="molecule type" value="Genomic_DNA"/>
</dbReference>
<sequence>MDDVTIEPDIAEAVHHVANRFGARGLEDMIELAQEELVEARRALEELAADTD</sequence>
<keyword evidence="1" id="KW-0175">Coiled coil</keyword>
<reference evidence="2 3" key="1">
    <citation type="journal article" date="2019" name="Int. J. Syst. Evol. Microbiol.">
        <title>The Global Catalogue of Microorganisms (GCM) 10K type strain sequencing project: providing services to taxonomists for standard genome sequencing and annotation.</title>
        <authorList>
            <consortium name="The Broad Institute Genomics Platform"/>
            <consortium name="The Broad Institute Genome Sequencing Center for Infectious Disease"/>
            <person name="Wu L."/>
            <person name="Ma J."/>
        </authorList>
    </citation>
    <scope>NUCLEOTIDE SEQUENCE [LARGE SCALE GENOMIC DNA]</scope>
    <source>
        <strain evidence="2 3">JCM 11813</strain>
    </source>
</reference>